<dbReference type="InterPro" id="IPR001611">
    <property type="entry name" value="Leu-rich_rpt"/>
</dbReference>
<evidence type="ECO:0008006" key="6">
    <source>
        <dbReference type="Google" id="ProtNLM"/>
    </source>
</evidence>
<evidence type="ECO:0000256" key="3">
    <source>
        <dbReference type="SAM" id="MobiDB-lite"/>
    </source>
</evidence>
<reference evidence="4" key="2">
    <citation type="submission" date="2018-05" db="EMBL/GenBank/DDBJ databases">
        <title>OmerRS3 (Oryza meridionalis Reference Sequence Version 3).</title>
        <authorList>
            <person name="Zhang J."/>
            <person name="Kudrna D."/>
            <person name="Lee S."/>
            <person name="Talag J."/>
            <person name="Welchert J."/>
            <person name="Wing R.A."/>
        </authorList>
    </citation>
    <scope>NUCLEOTIDE SEQUENCE [LARGE SCALE GENOMIC DNA]</scope>
    <source>
        <strain evidence="4">cv. OR44</strain>
    </source>
</reference>
<dbReference type="STRING" id="40149.A0A0E0CWH2"/>
<dbReference type="Gramene" id="OMERI03G06470.1">
    <property type="protein sequence ID" value="OMERI03G06470.1"/>
    <property type="gene ID" value="OMERI03G06470"/>
</dbReference>
<dbReference type="FunFam" id="3.80.10.10:FF:000200">
    <property type="entry name" value="Outer arm dynein light chain 1 protein"/>
    <property type="match status" value="1"/>
</dbReference>
<dbReference type="FunFam" id="3.80.10.10:FF:000505">
    <property type="entry name" value="Outer arm dynein light chain 1 protein"/>
    <property type="match status" value="1"/>
</dbReference>
<reference evidence="4" key="1">
    <citation type="submission" date="2015-04" db="UniProtKB">
        <authorList>
            <consortium name="EnsemblPlants"/>
        </authorList>
    </citation>
    <scope>IDENTIFICATION</scope>
</reference>
<dbReference type="EnsemblPlants" id="OMERI03G06470.1">
    <property type="protein sequence ID" value="OMERI03G06470.1"/>
    <property type="gene ID" value="OMERI03G06470"/>
</dbReference>
<dbReference type="SUPFAM" id="SSF52075">
    <property type="entry name" value="Outer arm dynein light chain 1"/>
    <property type="match status" value="1"/>
</dbReference>
<dbReference type="Pfam" id="PF13855">
    <property type="entry name" value="LRR_8"/>
    <property type="match status" value="1"/>
</dbReference>
<feature type="compositionally biased region" description="Low complexity" evidence="3">
    <location>
        <begin position="119"/>
        <end position="128"/>
    </location>
</feature>
<dbReference type="InterPro" id="IPR003591">
    <property type="entry name" value="Leu-rich_rpt_typical-subtyp"/>
</dbReference>
<protein>
    <recommendedName>
        <fullName evidence="6">U2A'/phosphoprotein 32 family A C-terminal domain-containing protein</fullName>
    </recommendedName>
</protein>
<evidence type="ECO:0000256" key="1">
    <source>
        <dbReference type="ARBA" id="ARBA00022614"/>
    </source>
</evidence>
<keyword evidence="2" id="KW-0677">Repeat</keyword>
<feature type="region of interest" description="Disordered" evidence="3">
    <location>
        <begin position="547"/>
        <end position="624"/>
    </location>
</feature>
<keyword evidence="5" id="KW-1185">Reference proteome</keyword>
<dbReference type="eggNOG" id="KOG0531">
    <property type="taxonomic scope" value="Eukaryota"/>
</dbReference>
<evidence type="ECO:0000313" key="4">
    <source>
        <dbReference type="EnsemblPlants" id="OMERI03G06470.1"/>
    </source>
</evidence>
<dbReference type="PANTHER" id="PTHR15454">
    <property type="entry name" value="NISCHARIN RELATED"/>
    <property type="match status" value="1"/>
</dbReference>
<organism evidence="4">
    <name type="scientific">Oryza meridionalis</name>
    <dbReference type="NCBI Taxonomy" id="40149"/>
    <lineage>
        <taxon>Eukaryota</taxon>
        <taxon>Viridiplantae</taxon>
        <taxon>Streptophyta</taxon>
        <taxon>Embryophyta</taxon>
        <taxon>Tracheophyta</taxon>
        <taxon>Spermatophyta</taxon>
        <taxon>Magnoliopsida</taxon>
        <taxon>Liliopsida</taxon>
        <taxon>Poales</taxon>
        <taxon>Poaceae</taxon>
        <taxon>BOP clade</taxon>
        <taxon>Oryzoideae</taxon>
        <taxon>Oryzeae</taxon>
        <taxon>Oryzinae</taxon>
        <taxon>Oryza</taxon>
    </lineage>
</organism>
<evidence type="ECO:0000256" key="2">
    <source>
        <dbReference type="ARBA" id="ARBA00022737"/>
    </source>
</evidence>
<sequence>MTKISCFSALLAGKRKLSKVTSKIGYGKKSGGNEFQKVKPVEFMEGTDTVDIGKGGGDIVLACDTKVVAFNAAELACEGRDKDDDMVSVKRDTSDVDLVAGGDADSSGYNSDGVDKDASSAAAAPDASEPGVGLMVPAMASRLERSCSNIETARRGSEAFDLPAKSLSYGDLMALPAGGSATVTPVGAPDASPAASVKTTCSADHVMLKKCSSSQVLPSRSRKLWWRLLLRSHRNLHWPVATVPAALPSAEQRHDGYASDTLDAGAATADVKNKGIAVGHEPIPNQWMAFSSEATSLDRVSAWVNSLVDNPFKANEEYIVEHDDDDDGTARPHCTEIGEPSSFGGKLPGQARRRMAGEAIKANSIIQTLTTSSSVAHISGMGLTVIPMISPFSSLRAVNLSGNLIVQISSGSLPKGLHSLDLSRNKIAVIEGLRELTRLRVLNLSYNKISRIGHGLSNCGAIRELYLAGNKISDVEGLHRLLKLAVVDLSFNKITTTKALGQLVANYSSLRALNLVGNPVQTNIGDDALCKAVSGLLSRLEYLNKQPVRPQRAREAAKDSVAKAALGNGGWSSRRRPTPSSRRLSQSPGSSAKNRGRDNGSGSHRGSRSRSKSRPHQGFSLARK</sequence>
<dbReference type="HOGENOM" id="CLU_028511_1_0_1"/>
<dbReference type="SMART" id="SM00369">
    <property type="entry name" value="LRR_TYP"/>
    <property type="match status" value="2"/>
</dbReference>
<name>A0A0E0CWH2_9ORYZ</name>
<dbReference type="PROSITE" id="PS51450">
    <property type="entry name" value="LRR"/>
    <property type="match status" value="3"/>
</dbReference>
<feature type="compositionally biased region" description="Low complexity" evidence="3">
    <location>
        <begin position="578"/>
        <end position="591"/>
    </location>
</feature>
<proteinExistence type="predicted"/>
<dbReference type="AlphaFoldDB" id="A0A0E0CWH2"/>
<accession>A0A0E0CWH2</accession>
<evidence type="ECO:0000313" key="5">
    <source>
        <dbReference type="Proteomes" id="UP000008021"/>
    </source>
</evidence>
<dbReference type="GO" id="GO:0005737">
    <property type="term" value="C:cytoplasm"/>
    <property type="evidence" value="ECO:0007669"/>
    <property type="project" value="TreeGrafter"/>
</dbReference>
<keyword evidence="1" id="KW-0433">Leucine-rich repeat</keyword>
<dbReference type="PANTHER" id="PTHR15454:SF37">
    <property type="entry name" value="OUTER ARM DYNEIN LIGHT CHAIN 1 PROTEIN"/>
    <property type="match status" value="1"/>
</dbReference>
<dbReference type="SMART" id="SM00365">
    <property type="entry name" value="LRR_SD22"/>
    <property type="match status" value="4"/>
</dbReference>
<feature type="compositionally biased region" description="Basic residues" evidence="3">
    <location>
        <begin position="605"/>
        <end position="615"/>
    </location>
</feature>
<feature type="region of interest" description="Disordered" evidence="3">
    <location>
        <begin position="100"/>
        <end position="131"/>
    </location>
</feature>
<feature type="compositionally biased region" description="Basic and acidic residues" evidence="3">
    <location>
        <begin position="552"/>
        <end position="561"/>
    </location>
</feature>
<dbReference type="InterPro" id="IPR032675">
    <property type="entry name" value="LRR_dom_sf"/>
</dbReference>
<dbReference type="Proteomes" id="UP000008021">
    <property type="component" value="Chromosome 3"/>
</dbReference>
<dbReference type="Gene3D" id="3.80.10.10">
    <property type="entry name" value="Ribonuclease Inhibitor"/>
    <property type="match status" value="2"/>
</dbReference>